<evidence type="ECO:0000313" key="1">
    <source>
        <dbReference type="EMBL" id="KAJ7971877.1"/>
    </source>
</evidence>
<organism evidence="1 2">
    <name type="scientific">Quillaja saponaria</name>
    <name type="common">Soap bark tree</name>
    <dbReference type="NCBI Taxonomy" id="32244"/>
    <lineage>
        <taxon>Eukaryota</taxon>
        <taxon>Viridiplantae</taxon>
        <taxon>Streptophyta</taxon>
        <taxon>Embryophyta</taxon>
        <taxon>Tracheophyta</taxon>
        <taxon>Spermatophyta</taxon>
        <taxon>Magnoliopsida</taxon>
        <taxon>eudicotyledons</taxon>
        <taxon>Gunneridae</taxon>
        <taxon>Pentapetalae</taxon>
        <taxon>rosids</taxon>
        <taxon>fabids</taxon>
        <taxon>Fabales</taxon>
        <taxon>Quillajaceae</taxon>
        <taxon>Quillaja</taxon>
    </lineage>
</organism>
<evidence type="ECO:0000313" key="2">
    <source>
        <dbReference type="Proteomes" id="UP001163823"/>
    </source>
</evidence>
<reference evidence="1" key="1">
    <citation type="journal article" date="2023" name="Science">
        <title>Elucidation of the pathway for biosynthesis of saponin adjuvants from the soapbark tree.</title>
        <authorList>
            <person name="Reed J."/>
            <person name="Orme A."/>
            <person name="El-Demerdash A."/>
            <person name="Owen C."/>
            <person name="Martin L.B.B."/>
            <person name="Misra R.C."/>
            <person name="Kikuchi S."/>
            <person name="Rejzek M."/>
            <person name="Martin A.C."/>
            <person name="Harkess A."/>
            <person name="Leebens-Mack J."/>
            <person name="Louveau T."/>
            <person name="Stephenson M.J."/>
            <person name="Osbourn A."/>
        </authorList>
    </citation>
    <scope>NUCLEOTIDE SEQUENCE</scope>
    <source>
        <strain evidence="1">S10</strain>
    </source>
</reference>
<dbReference type="Proteomes" id="UP001163823">
    <property type="component" value="Chromosome 4"/>
</dbReference>
<dbReference type="AlphaFoldDB" id="A0AAD7PZ76"/>
<dbReference type="EMBL" id="JARAOO010000004">
    <property type="protein sequence ID" value="KAJ7971877.1"/>
    <property type="molecule type" value="Genomic_DNA"/>
</dbReference>
<proteinExistence type="predicted"/>
<keyword evidence="2" id="KW-1185">Reference proteome</keyword>
<gene>
    <name evidence="1" type="ORF">O6P43_009845</name>
</gene>
<accession>A0AAD7PZ76</accession>
<name>A0AAD7PZ76_QUISA</name>
<sequence>MWNTWRENAVVMESPLKSLVTTALPRWNWKIVVWPLLLPSGLMSSYKGPMWHGGKVELLHTSVSEGQDRDAVAQVGVSLAFNCQADSIHSRSFDSSATDATNACSRIGRIKYLQ</sequence>
<dbReference type="KEGG" id="qsa:O6P43_009845"/>
<comment type="caution">
    <text evidence="1">The sequence shown here is derived from an EMBL/GenBank/DDBJ whole genome shotgun (WGS) entry which is preliminary data.</text>
</comment>
<protein>
    <submittedName>
        <fullName evidence="1">NDH-dependent cyclic electron flow 5</fullName>
    </submittedName>
</protein>